<dbReference type="Proteomes" id="UP000790377">
    <property type="component" value="Unassembled WGS sequence"/>
</dbReference>
<organism evidence="1 2">
    <name type="scientific">Hygrophoropsis aurantiaca</name>
    <dbReference type="NCBI Taxonomy" id="72124"/>
    <lineage>
        <taxon>Eukaryota</taxon>
        <taxon>Fungi</taxon>
        <taxon>Dikarya</taxon>
        <taxon>Basidiomycota</taxon>
        <taxon>Agaricomycotina</taxon>
        <taxon>Agaricomycetes</taxon>
        <taxon>Agaricomycetidae</taxon>
        <taxon>Boletales</taxon>
        <taxon>Coniophorineae</taxon>
        <taxon>Hygrophoropsidaceae</taxon>
        <taxon>Hygrophoropsis</taxon>
    </lineage>
</organism>
<keyword evidence="2" id="KW-1185">Reference proteome</keyword>
<reference evidence="1" key="1">
    <citation type="journal article" date="2021" name="New Phytol.">
        <title>Evolutionary innovations through gain and loss of genes in the ectomycorrhizal Boletales.</title>
        <authorList>
            <person name="Wu G."/>
            <person name="Miyauchi S."/>
            <person name="Morin E."/>
            <person name="Kuo A."/>
            <person name="Drula E."/>
            <person name="Varga T."/>
            <person name="Kohler A."/>
            <person name="Feng B."/>
            <person name="Cao Y."/>
            <person name="Lipzen A."/>
            <person name="Daum C."/>
            <person name="Hundley H."/>
            <person name="Pangilinan J."/>
            <person name="Johnson J."/>
            <person name="Barry K."/>
            <person name="LaButti K."/>
            <person name="Ng V."/>
            <person name="Ahrendt S."/>
            <person name="Min B."/>
            <person name="Choi I.G."/>
            <person name="Park H."/>
            <person name="Plett J.M."/>
            <person name="Magnuson J."/>
            <person name="Spatafora J.W."/>
            <person name="Nagy L.G."/>
            <person name="Henrissat B."/>
            <person name="Grigoriev I.V."/>
            <person name="Yang Z.L."/>
            <person name="Xu J."/>
            <person name="Martin F.M."/>
        </authorList>
    </citation>
    <scope>NUCLEOTIDE SEQUENCE</scope>
    <source>
        <strain evidence="1">ATCC 28755</strain>
    </source>
</reference>
<comment type="caution">
    <text evidence="1">The sequence shown here is derived from an EMBL/GenBank/DDBJ whole genome shotgun (WGS) entry which is preliminary data.</text>
</comment>
<evidence type="ECO:0000313" key="1">
    <source>
        <dbReference type="EMBL" id="KAH7909868.1"/>
    </source>
</evidence>
<evidence type="ECO:0000313" key="2">
    <source>
        <dbReference type="Proteomes" id="UP000790377"/>
    </source>
</evidence>
<dbReference type="EMBL" id="MU267738">
    <property type="protein sequence ID" value="KAH7909868.1"/>
    <property type="molecule type" value="Genomic_DNA"/>
</dbReference>
<gene>
    <name evidence="1" type="ORF">BJ138DRAFT_1009977</name>
</gene>
<proteinExistence type="predicted"/>
<sequence>MAARIPRIARLTLYSGPNCSLCDVAKAELAKVRQTHQFHLQVVNIQDKGQERWKKKYVYWIPALHLEGKEIAKGRWGATTVLDALKKWEATQFLGFTFEYNPTHEWETYPPQTFYYDRYTPVILGDTPKSSPDHDERDVRRCFNCGSPDHAVVSCPSPLDRQLISLSRQLFNFLHSDRTQRDPDRFHVVEAWKQQRLQWLDKFQPGQISGPSLRDALGLRDEDPGENVHWLRTISEWGYPRGWVSKYDPRDDVRQIIANGSSVEESFFEDDNYPFTIFGETDEELLLSSKVQPNSNESSIISDVDGPDNTSDSDTLSSEGEPTRWAQYPSSLFLSHLLPVYNGHLLPPLTTASSRGNSTFSSDRQALWEQITHTAGVDASYPGSHSIPPWRLPETFGSASSGQPPPPPSPPPPLPPVPPPPSLPPPPPTIDSSPTITSFSGVPLSQRATAVHSVGQSDDEVEVDMDMSDSD</sequence>
<accession>A0ACB8AB17</accession>
<name>A0ACB8AB17_9AGAM</name>
<protein>
    <submittedName>
        <fullName evidence="1">Uncharacterized protein</fullName>
    </submittedName>
</protein>